<keyword evidence="2" id="KW-1185">Reference proteome</keyword>
<sequence>MDLDALRFADFSKLGTAAGDWDAMAKKLWELESDARDNLGGTARKADWKGVNATVTREFIGKTAKEFADAATQATSIANILRDTHGELDGYKKQLNETITQALTRNLTVVGTSGGGFTVTMNIHPDRAAKGTTVPEHTEADAISLRNEVQKILQQATESDGTAAQALTMLVSRTPYGFSDAAYYDRDRAAQAMQDAERIANLLKTKGDDLSPEEFDRLNKDLAAYKDDRLFQEKLATTLGPRGVLDFWADLSDPSDGGTLQRARLKELGDFQQNLSLVLAGATQSDSPAMRTWENDMVKLGEERIQTRGAHVYGYQLMSNLMRTGDWDDRFLNDYGNALVATEKKMKLPDHYWNAGAPPMPKMNFIGEDFGRDPMTGFMKGLAASPDAATEFFNATRPDDNARYVLGDRHTFDDTPLNRKDGNSAFDATGQALAAAATGMNPNDPNAPQVDLTPDHRRVLDRSLEYLSGRGDDFPPEMRDDMAKVLSRHSDVVHHSASSLSDDAQDPRQLDRKQLLEVTKQISRDQDAYGMLNEAMNREILNDIHGDHPSDPKETLQRGGATVGFLEEARYQALKTDKEDPSWNAKWLYHGFGGAVNFIPVVGDAAQRGVDALAYQWQLDEQARIEKGIQEQNGKTFDFRENQLRALSQEWAKANPGGTNNAYTLENEINLAALNGNSRAKGLAGDQ</sequence>
<dbReference type="Proteomes" id="UP000265325">
    <property type="component" value="Unassembled WGS sequence"/>
</dbReference>
<evidence type="ECO:0000313" key="2">
    <source>
        <dbReference type="Proteomes" id="UP000265325"/>
    </source>
</evidence>
<accession>A0A2P2GTE6</accession>
<dbReference type="RefSeq" id="WP_046906635.1">
    <property type="nucleotide sequence ID" value="NZ_BAAAXG010000026.1"/>
</dbReference>
<evidence type="ECO:0000313" key="1">
    <source>
        <dbReference type="EMBL" id="KKZ74760.1"/>
    </source>
</evidence>
<proteinExistence type="predicted"/>
<protein>
    <recommendedName>
        <fullName evidence="3">AG2 protein</fullName>
    </recommendedName>
</protein>
<name>A0A2P2GTE6_STREW</name>
<dbReference type="EMBL" id="LAQS01000007">
    <property type="protein sequence ID" value="KKZ74760.1"/>
    <property type="molecule type" value="Genomic_DNA"/>
</dbReference>
<evidence type="ECO:0008006" key="3">
    <source>
        <dbReference type="Google" id="ProtNLM"/>
    </source>
</evidence>
<organism evidence="1 2">
    <name type="scientific">Streptomyces showdoensis</name>
    <dbReference type="NCBI Taxonomy" id="68268"/>
    <lineage>
        <taxon>Bacteria</taxon>
        <taxon>Bacillati</taxon>
        <taxon>Actinomycetota</taxon>
        <taxon>Actinomycetes</taxon>
        <taxon>Kitasatosporales</taxon>
        <taxon>Streptomycetaceae</taxon>
        <taxon>Streptomyces</taxon>
    </lineage>
</organism>
<dbReference type="AlphaFoldDB" id="A0A2P2GTE6"/>
<dbReference type="OrthoDB" id="3543532at2"/>
<comment type="caution">
    <text evidence="1">The sequence shown here is derived from an EMBL/GenBank/DDBJ whole genome shotgun (WGS) entry which is preliminary data.</text>
</comment>
<reference evidence="1 2" key="1">
    <citation type="submission" date="2015-05" db="EMBL/GenBank/DDBJ databases">
        <title>Draft Genome assembly of Streptomyces showdoensis.</title>
        <authorList>
            <person name="Thapa K.K."/>
            <person name="Metsa-Ketela M."/>
        </authorList>
    </citation>
    <scope>NUCLEOTIDE SEQUENCE [LARGE SCALE GENOMIC DNA]</scope>
    <source>
        <strain evidence="1 2">ATCC 15227</strain>
    </source>
</reference>
<gene>
    <name evidence="1" type="ORF">VO63_06715</name>
</gene>